<organism evidence="3 4">
    <name type="scientific">Pontibacter saemangeumensis</name>
    <dbReference type="NCBI Taxonomy" id="1084525"/>
    <lineage>
        <taxon>Bacteria</taxon>
        <taxon>Pseudomonadati</taxon>
        <taxon>Bacteroidota</taxon>
        <taxon>Cytophagia</taxon>
        <taxon>Cytophagales</taxon>
        <taxon>Hymenobacteraceae</taxon>
        <taxon>Pontibacter</taxon>
    </lineage>
</organism>
<feature type="domain" description="Phage terminase large subunit N-terminal" evidence="1">
    <location>
        <begin position="17"/>
        <end position="202"/>
    </location>
</feature>
<evidence type="ECO:0000259" key="1">
    <source>
        <dbReference type="Pfam" id="PF04466"/>
    </source>
</evidence>
<dbReference type="Gene3D" id="3.40.50.300">
    <property type="entry name" value="P-loop containing nucleotide triphosphate hydrolases"/>
    <property type="match status" value="1"/>
</dbReference>
<comment type="caution">
    <text evidence="3">The sequence shown here is derived from an EMBL/GenBank/DDBJ whole genome shotgun (WGS) entry which is preliminary data.</text>
</comment>
<evidence type="ECO:0000313" key="3">
    <source>
        <dbReference type="EMBL" id="GAA4434691.1"/>
    </source>
</evidence>
<dbReference type="EMBL" id="BAABHC010000014">
    <property type="protein sequence ID" value="GAA4434691.1"/>
    <property type="molecule type" value="Genomic_DNA"/>
</dbReference>
<dbReference type="InterPro" id="IPR035413">
    <property type="entry name" value="Terminase_L_C"/>
</dbReference>
<dbReference type="Pfam" id="PF17288">
    <property type="entry name" value="Terminase_3C"/>
    <property type="match status" value="1"/>
</dbReference>
<dbReference type="Gene3D" id="3.30.420.280">
    <property type="match status" value="1"/>
</dbReference>
<gene>
    <name evidence="3" type="ORF">GCM10023188_25930</name>
</gene>
<evidence type="ECO:0000259" key="2">
    <source>
        <dbReference type="Pfam" id="PF17288"/>
    </source>
</evidence>
<dbReference type="PANTHER" id="PTHR39184:SF1">
    <property type="entry name" value="PBSX PHAGE TERMINASE LARGE SUBUNIT"/>
    <property type="match status" value="1"/>
</dbReference>
<name>A0ABP8LT44_9BACT</name>
<sequence length="391" mass="45334">MFACGPLFQVNNSAEEKVLVNQGGTSSGKTYTIMQLLYDWAIRYPRFVITVIGESIPNLKKGAYRDAETIYALTPELEHYIKSWNRTERIIYFRNGSIIEFTSFETEQGAKNGKRDVAFFNEANGIIYQIYWQVARRTRHKVILDYNPTAEFWAHEKVIGKPNTRLIISDHRHNLWLTPEQHQEIEDIRLEDEELWKVYARGLTGKIEGLVYRKWRVVEEIPEGAKYIGTGLDFGFTNDPTGAVDVYEQDGELWWDELLYEPGLTNQDIGKRLDELGFSRRKELIADSSEPKSIEEIRRLGFRIEAAKKGPDSVNNGIDVLKRYWVNVTRRSTNLRKELSSYKWKVDRATGLATNEPIDKFNHLLDPARYVALNKLALVPTKKVKGRILKR</sequence>
<dbReference type="PANTHER" id="PTHR39184">
    <property type="match status" value="1"/>
</dbReference>
<dbReference type="RefSeq" id="WP_345159834.1">
    <property type="nucleotide sequence ID" value="NZ_BAABHC010000014.1"/>
</dbReference>
<dbReference type="Pfam" id="PF04466">
    <property type="entry name" value="Terminase_3"/>
    <property type="match status" value="1"/>
</dbReference>
<dbReference type="InterPro" id="IPR052380">
    <property type="entry name" value="Viral_DNA_packaging_terminase"/>
</dbReference>
<reference evidence="4" key="1">
    <citation type="journal article" date="2019" name="Int. J. Syst. Evol. Microbiol.">
        <title>The Global Catalogue of Microorganisms (GCM) 10K type strain sequencing project: providing services to taxonomists for standard genome sequencing and annotation.</title>
        <authorList>
            <consortium name="The Broad Institute Genomics Platform"/>
            <consortium name="The Broad Institute Genome Sequencing Center for Infectious Disease"/>
            <person name="Wu L."/>
            <person name="Ma J."/>
        </authorList>
    </citation>
    <scope>NUCLEOTIDE SEQUENCE [LARGE SCALE GENOMIC DNA]</scope>
    <source>
        <strain evidence="4">JCM 17926</strain>
    </source>
</reference>
<keyword evidence="4" id="KW-1185">Reference proteome</keyword>
<evidence type="ECO:0000313" key="4">
    <source>
        <dbReference type="Proteomes" id="UP001500552"/>
    </source>
</evidence>
<dbReference type="InterPro" id="IPR035412">
    <property type="entry name" value="Terminase_L_N"/>
</dbReference>
<feature type="domain" description="Phage terminase large subunit C-terminal" evidence="2">
    <location>
        <begin position="233"/>
        <end position="370"/>
    </location>
</feature>
<proteinExistence type="predicted"/>
<accession>A0ABP8LT44</accession>
<dbReference type="Proteomes" id="UP001500552">
    <property type="component" value="Unassembled WGS sequence"/>
</dbReference>
<dbReference type="InterPro" id="IPR027417">
    <property type="entry name" value="P-loop_NTPase"/>
</dbReference>
<protein>
    <submittedName>
        <fullName evidence="3">PBSX family phage terminase large subunit</fullName>
    </submittedName>
</protein>